<dbReference type="AlphaFoldDB" id="A0A3P8E6K6"/>
<dbReference type="EMBL" id="UZAH01041060">
    <property type="protein sequence ID" value="VDP59687.1"/>
    <property type="molecule type" value="Genomic_DNA"/>
</dbReference>
<gene>
    <name evidence="1" type="ORF">HPBE_LOCUS26859</name>
</gene>
<proteinExistence type="predicted"/>
<name>A0A3P8E6K6_HELPZ</name>
<protein>
    <submittedName>
        <fullName evidence="1">Uncharacterized protein</fullName>
    </submittedName>
</protein>
<reference evidence="1" key="1">
    <citation type="submission" date="2018-11" db="EMBL/GenBank/DDBJ databases">
        <authorList>
            <consortium name="Pathogen Informatics"/>
        </authorList>
    </citation>
    <scope>NUCLEOTIDE SEQUENCE [LARGE SCALE GENOMIC DNA]</scope>
</reference>
<organism evidence="1">
    <name type="scientific">Heligmosomoides polygyrus</name>
    <name type="common">Parasitic roundworm</name>
    <dbReference type="NCBI Taxonomy" id="6339"/>
    <lineage>
        <taxon>Eukaryota</taxon>
        <taxon>Metazoa</taxon>
        <taxon>Ecdysozoa</taxon>
        <taxon>Nematoda</taxon>
        <taxon>Chromadorea</taxon>
        <taxon>Rhabditida</taxon>
        <taxon>Rhabditina</taxon>
        <taxon>Rhabditomorpha</taxon>
        <taxon>Strongyloidea</taxon>
        <taxon>Heligmosomidae</taxon>
        <taxon>Heligmosomoides</taxon>
    </lineage>
</organism>
<evidence type="ECO:0000313" key="1">
    <source>
        <dbReference type="EMBL" id="VDP59687.1"/>
    </source>
</evidence>
<sequence length="84" mass="9970">MAWVTMWKGQCPTFTTKPRARSWCCFRIMMCWLLSSRDSAFLVQAEGRIERLKDSAVFDVILRIPISRRRIQAEEGKTDWRSKE</sequence>
<accession>A0A3P8E6K6</accession>